<accession>A0A0F9KZ28</accession>
<reference evidence="1" key="1">
    <citation type="journal article" date="2015" name="Nature">
        <title>Complex archaea that bridge the gap between prokaryotes and eukaryotes.</title>
        <authorList>
            <person name="Spang A."/>
            <person name="Saw J.H."/>
            <person name="Jorgensen S.L."/>
            <person name="Zaremba-Niedzwiedzka K."/>
            <person name="Martijn J."/>
            <person name="Lind A.E."/>
            <person name="van Eijk R."/>
            <person name="Schleper C."/>
            <person name="Guy L."/>
            <person name="Ettema T.J."/>
        </authorList>
    </citation>
    <scope>NUCLEOTIDE SEQUENCE</scope>
</reference>
<protein>
    <submittedName>
        <fullName evidence="1">Uncharacterized protein</fullName>
    </submittedName>
</protein>
<organism evidence="1">
    <name type="scientific">marine sediment metagenome</name>
    <dbReference type="NCBI Taxonomy" id="412755"/>
    <lineage>
        <taxon>unclassified sequences</taxon>
        <taxon>metagenomes</taxon>
        <taxon>ecological metagenomes</taxon>
    </lineage>
</organism>
<sequence length="73" mass="8145">MMKCRELLETLACGGVGASKLPDFWCVYCGRDNSHLEDAPDDVDERHEKDCPILAARAYLAQPEDVIMASFNL</sequence>
<proteinExistence type="predicted"/>
<dbReference type="AlphaFoldDB" id="A0A0F9KZ28"/>
<name>A0A0F9KZ28_9ZZZZ</name>
<evidence type="ECO:0000313" key="1">
    <source>
        <dbReference type="EMBL" id="KKM20805.1"/>
    </source>
</evidence>
<gene>
    <name evidence="1" type="ORF">LCGC14_1641830</name>
</gene>
<dbReference type="EMBL" id="LAZR01013694">
    <property type="protein sequence ID" value="KKM20805.1"/>
    <property type="molecule type" value="Genomic_DNA"/>
</dbReference>
<comment type="caution">
    <text evidence="1">The sequence shown here is derived from an EMBL/GenBank/DDBJ whole genome shotgun (WGS) entry which is preliminary data.</text>
</comment>